<dbReference type="Gene3D" id="1.10.10.60">
    <property type="entry name" value="Homeodomain-like"/>
    <property type="match status" value="1"/>
</dbReference>
<keyword evidence="2" id="KW-0863">Zinc-finger</keyword>
<evidence type="ECO:0000259" key="8">
    <source>
        <dbReference type="PROSITE" id="PS51293"/>
    </source>
</evidence>
<evidence type="ECO:0000256" key="2">
    <source>
        <dbReference type="ARBA" id="ARBA00022771"/>
    </source>
</evidence>
<feature type="domain" description="SANT" evidence="8">
    <location>
        <begin position="7"/>
        <end position="55"/>
    </location>
</feature>
<dbReference type="FunFam" id="1.10.10.60:FF:000012">
    <property type="entry name" value="Metastasis-associated 1 family, member 3"/>
    <property type="match status" value="1"/>
</dbReference>
<dbReference type="SUPFAM" id="SSF46689">
    <property type="entry name" value="Homeodomain-like"/>
    <property type="match status" value="1"/>
</dbReference>
<dbReference type="CDD" id="cd00167">
    <property type="entry name" value="SANT"/>
    <property type="match status" value="1"/>
</dbReference>
<keyword evidence="1" id="KW-0479">Metal-binding</keyword>
<dbReference type="GO" id="GO:0005634">
    <property type="term" value="C:nucleus"/>
    <property type="evidence" value="ECO:0007669"/>
    <property type="project" value="UniProtKB-ARBA"/>
</dbReference>
<dbReference type="PROSITE" id="PS51294">
    <property type="entry name" value="HTH_MYB"/>
    <property type="match status" value="1"/>
</dbReference>
<feature type="domain" description="HTH myb-type" evidence="9">
    <location>
        <begin position="1"/>
        <end position="55"/>
    </location>
</feature>
<name>A0AA86PD68_9EUKA</name>
<dbReference type="InterPro" id="IPR009057">
    <property type="entry name" value="Homeodomain-like_sf"/>
</dbReference>
<evidence type="ECO:0000313" key="10">
    <source>
        <dbReference type="EMBL" id="CAI9936751.1"/>
    </source>
</evidence>
<organism evidence="10">
    <name type="scientific">Hexamita inflata</name>
    <dbReference type="NCBI Taxonomy" id="28002"/>
    <lineage>
        <taxon>Eukaryota</taxon>
        <taxon>Metamonada</taxon>
        <taxon>Diplomonadida</taxon>
        <taxon>Hexamitidae</taxon>
        <taxon>Hexamitinae</taxon>
        <taxon>Hexamita</taxon>
    </lineage>
</organism>
<evidence type="ECO:0000259" key="7">
    <source>
        <dbReference type="PROSITE" id="PS50090"/>
    </source>
</evidence>
<dbReference type="PROSITE" id="PS51293">
    <property type="entry name" value="SANT"/>
    <property type="match status" value="1"/>
</dbReference>
<keyword evidence="12" id="KW-1185">Reference proteome</keyword>
<evidence type="ECO:0000313" key="11">
    <source>
        <dbReference type="EMBL" id="CAL6025234.1"/>
    </source>
</evidence>
<proteinExistence type="predicted"/>
<evidence type="ECO:0000256" key="6">
    <source>
        <dbReference type="SAM" id="MobiDB-lite"/>
    </source>
</evidence>
<keyword evidence="4" id="KW-0238">DNA-binding</keyword>
<feature type="compositionally biased region" description="Low complexity" evidence="6">
    <location>
        <begin position="57"/>
        <end position="75"/>
    </location>
</feature>
<dbReference type="PROSITE" id="PS50090">
    <property type="entry name" value="MYB_LIKE"/>
    <property type="match status" value="1"/>
</dbReference>
<dbReference type="EMBL" id="CATOUU010000642">
    <property type="protein sequence ID" value="CAI9936751.1"/>
    <property type="molecule type" value="Genomic_DNA"/>
</dbReference>
<dbReference type="InterPro" id="IPR017930">
    <property type="entry name" value="Myb_dom"/>
</dbReference>
<dbReference type="Proteomes" id="UP001642409">
    <property type="component" value="Unassembled WGS sequence"/>
</dbReference>
<sequence length="94" mass="11325">MKQNNISKWTEEESQKFLKLYQTYGKDFKLITEQFPSRTYNQIRSFYYNVKKKTQNKQKQSTQSKIKSQSSQNSKKQSHDDSSSSYLEIFEVFE</sequence>
<evidence type="ECO:0000256" key="3">
    <source>
        <dbReference type="ARBA" id="ARBA00022833"/>
    </source>
</evidence>
<dbReference type="EMBL" id="CAXDID020000098">
    <property type="protein sequence ID" value="CAL6025234.1"/>
    <property type="molecule type" value="Genomic_DNA"/>
</dbReference>
<evidence type="ECO:0000259" key="9">
    <source>
        <dbReference type="PROSITE" id="PS51294"/>
    </source>
</evidence>
<feature type="domain" description="Myb-like" evidence="7">
    <location>
        <begin position="7"/>
        <end position="51"/>
    </location>
</feature>
<reference evidence="10" key="1">
    <citation type="submission" date="2023-06" db="EMBL/GenBank/DDBJ databases">
        <authorList>
            <person name="Kurt Z."/>
        </authorList>
    </citation>
    <scope>NUCLEOTIDE SEQUENCE</scope>
</reference>
<protein>
    <submittedName>
        <fullName evidence="10">Uncharacterized protein</fullName>
    </submittedName>
</protein>
<accession>A0AA86PD68</accession>
<dbReference type="GO" id="GO:0008270">
    <property type="term" value="F:zinc ion binding"/>
    <property type="evidence" value="ECO:0007669"/>
    <property type="project" value="UniProtKB-KW"/>
</dbReference>
<dbReference type="SMART" id="SM00717">
    <property type="entry name" value="SANT"/>
    <property type="match status" value="1"/>
</dbReference>
<feature type="region of interest" description="Disordered" evidence="6">
    <location>
        <begin position="53"/>
        <end position="94"/>
    </location>
</feature>
<evidence type="ECO:0000256" key="5">
    <source>
        <dbReference type="ARBA" id="ARBA00023242"/>
    </source>
</evidence>
<dbReference type="GO" id="GO:0003677">
    <property type="term" value="F:DNA binding"/>
    <property type="evidence" value="ECO:0007669"/>
    <property type="project" value="UniProtKB-KW"/>
</dbReference>
<dbReference type="InterPro" id="IPR001005">
    <property type="entry name" value="SANT/Myb"/>
</dbReference>
<dbReference type="AlphaFoldDB" id="A0AA86PD68"/>
<gene>
    <name evidence="10" type="ORF">HINF_LOCUS24396</name>
    <name evidence="11" type="ORF">HINF_LOCUS30072</name>
</gene>
<evidence type="ECO:0000256" key="4">
    <source>
        <dbReference type="ARBA" id="ARBA00023125"/>
    </source>
</evidence>
<reference evidence="11 12" key="2">
    <citation type="submission" date="2024-07" db="EMBL/GenBank/DDBJ databases">
        <authorList>
            <person name="Akdeniz Z."/>
        </authorList>
    </citation>
    <scope>NUCLEOTIDE SEQUENCE [LARGE SCALE GENOMIC DNA]</scope>
</reference>
<dbReference type="InterPro" id="IPR017884">
    <property type="entry name" value="SANT_dom"/>
</dbReference>
<evidence type="ECO:0000256" key="1">
    <source>
        <dbReference type="ARBA" id="ARBA00022723"/>
    </source>
</evidence>
<evidence type="ECO:0000313" key="12">
    <source>
        <dbReference type="Proteomes" id="UP001642409"/>
    </source>
</evidence>
<comment type="caution">
    <text evidence="10">The sequence shown here is derived from an EMBL/GenBank/DDBJ whole genome shotgun (WGS) entry which is preliminary data.</text>
</comment>
<dbReference type="Pfam" id="PF00249">
    <property type="entry name" value="Myb_DNA-binding"/>
    <property type="match status" value="1"/>
</dbReference>
<keyword evidence="3" id="KW-0862">Zinc</keyword>
<keyword evidence="5" id="KW-0539">Nucleus</keyword>